<reference evidence="2" key="1">
    <citation type="journal article" date="2024" name="Front. Bioeng. Biotechnol.">
        <title>Genome-scale model development and genomic sequencing of the oleaginous clade Lipomyces.</title>
        <authorList>
            <person name="Czajka J.J."/>
            <person name="Han Y."/>
            <person name="Kim J."/>
            <person name="Mondo S.J."/>
            <person name="Hofstad B.A."/>
            <person name="Robles A."/>
            <person name="Haridas S."/>
            <person name="Riley R."/>
            <person name="LaButti K."/>
            <person name="Pangilinan J."/>
            <person name="Andreopoulos W."/>
            <person name="Lipzen A."/>
            <person name="Yan J."/>
            <person name="Wang M."/>
            <person name="Ng V."/>
            <person name="Grigoriev I.V."/>
            <person name="Spatafora J.W."/>
            <person name="Magnuson J.K."/>
            <person name="Baker S.E."/>
            <person name="Pomraning K.R."/>
        </authorList>
    </citation>
    <scope>NUCLEOTIDE SEQUENCE [LARGE SCALE GENOMIC DNA]</scope>
    <source>
        <strain evidence="2">CBS 10300</strain>
    </source>
</reference>
<keyword evidence="2" id="KW-1185">Reference proteome</keyword>
<dbReference type="EMBL" id="MU970084">
    <property type="protein sequence ID" value="KAK9322075.1"/>
    <property type="molecule type" value="Genomic_DNA"/>
</dbReference>
<gene>
    <name evidence="1" type="ORF">V1517DRAFT_324553</name>
</gene>
<evidence type="ECO:0000313" key="2">
    <source>
        <dbReference type="Proteomes" id="UP001489719"/>
    </source>
</evidence>
<protein>
    <submittedName>
        <fullName evidence="1">Uncharacterized protein</fullName>
    </submittedName>
</protein>
<evidence type="ECO:0000313" key="1">
    <source>
        <dbReference type="EMBL" id="KAK9322075.1"/>
    </source>
</evidence>
<organism evidence="1 2">
    <name type="scientific">Lipomyces orientalis</name>
    <dbReference type="NCBI Taxonomy" id="1233043"/>
    <lineage>
        <taxon>Eukaryota</taxon>
        <taxon>Fungi</taxon>
        <taxon>Dikarya</taxon>
        <taxon>Ascomycota</taxon>
        <taxon>Saccharomycotina</taxon>
        <taxon>Lipomycetes</taxon>
        <taxon>Lipomycetales</taxon>
        <taxon>Lipomycetaceae</taxon>
        <taxon>Lipomyces</taxon>
    </lineage>
</organism>
<comment type="caution">
    <text evidence="1">The sequence shown here is derived from an EMBL/GenBank/DDBJ whole genome shotgun (WGS) entry which is preliminary data.</text>
</comment>
<accession>A0ACC3TM46</accession>
<sequence length="275" mass="31169">MRLAFWMSGRPCAPQMLVSELKRPQTAFSVASSHTLVCLGIAINSDFQSIRTVNSLMKIHTSTPCCEMRANPNSTNSNDMTAQTLARLVVLKSEIAILLKDVEGDLNLNSADACKLVIRAAEELSRLANESPLDQSVEIISSAIRRDIAKIHTITSHIAQFENDIDLMISIRQLHYRNRTRIAHKLLLPDPTVGTSFNRSGISKSSKLQLRNWLEEHCRFPYPTANEERDLQDITGLNKRQLDYWLMRLRRRLQQAHVSSDLQCIFGFSGYESFP</sequence>
<name>A0ACC3TM46_9ASCO</name>
<dbReference type="Proteomes" id="UP001489719">
    <property type="component" value="Unassembled WGS sequence"/>
</dbReference>
<proteinExistence type="predicted"/>